<evidence type="ECO:0000256" key="2">
    <source>
        <dbReference type="ARBA" id="ARBA00009187"/>
    </source>
</evidence>
<comment type="function">
    <text evidence="10">Mediator of sterol homeostasis involved in sterol uptake, trafficking and distribution into membranes.</text>
</comment>
<proteinExistence type="inferred from homology"/>
<dbReference type="GO" id="GO:0005789">
    <property type="term" value="C:endoplasmic reticulum membrane"/>
    <property type="evidence" value="ECO:0007669"/>
    <property type="project" value="UniProtKB-SubCell"/>
</dbReference>
<dbReference type="GO" id="GO:0032541">
    <property type="term" value="C:cortical endoplasmic reticulum"/>
    <property type="evidence" value="ECO:0007669"/>
    <property type="project" value="TreeGrafter"/>
</dbReference>
<dbReference type="GO" id="GO:0032366">
    <property type="term" value="P:intracellular sterol transport"/>
    <property type="evidence" value="ECO:0007669"/>
    <property type="project" value="UniProtKB-UniRule"/>
</dbReference>
<keyword evidence="4 10" id="KW-0812">Transmembrane</keyword>
<keyword evidence="5 10" id="KW-0256">Endoplasmic reticulum</keyword>
<dbReference type="GO" id="GO:0016125">
    <property type="term" value="P:sterol metabolic process"/>
    <property type="evidence" value="ECO:0007669"/>
    <property type="project" value="UniProtKB-UniRule"/>
</dbReference>
<evidence type="ECO:0000256" key="4">
    <source>
        <dbReference type="ARBA" id="ARBA00022692"/>
    </source>
</evidence>
<comment type="caution">
    <text evidence="10">Lacks conserved residue(s) required for the propagation of feature annotation.</text>
</comment>
<keyword evidence="12" id="KW-1185">Reference proteome</keyword>
<keyword evidence="9 10" id="KW-0472">Membrane</keyword>
<evidence type="ECO:0000256" key="8">
    <source>
        <dbReference type="ARBA" id="ARBA00023098"/>
    </source>
</evidence>
<dbReference type="PANTHER" id="PTHR14467">
    <property type="entry name" value="ARV1"/>
    <property type="match status" value="1"/>
</dbReference>
<keyword evidence="6 10" id="KW-1133">Transmembrane helix</keyword>
<dbReference type="PANTHER" id="PTHR14467:SF0">
    <property type="entry name" value="PROTEIN ARV1"/>
    <property type="match status" value="1"/>
</dbReference>
<keyword evidence="8 10" id="KW-0443">Lipid metabolism</keyword>
<keyword evidence="3 10" id="KW-0813">Transport</keyword>
<reference evidence="11 12" key="1">
    <citation type="submission" date="2020-04" db="EMBL/GenBank/DDBJ databases">
        <authorList>
            <person name="Laetsch R D."/>
            <person name="Stevens L."/>
            <person name="Kumar S."/>
            <person name="Blaxter L. M."/>
        </authorList>
    </citation>
    <scope>NUCLEOTIDE SEQUENCE [LARGE SCALE GENOMIC DNA]</scope>
</reference>
<dbReference type="OrthoDB" id="2192830at2759"/>
<evidence type="ECO:0000256" key="6">
    <source>
        <dbReference type="ARBA" id="ARBA00022989"/>
    </source>
</evidence>
<comment type="similarity">
    <text evidence="2 10">Belongs to the ARV1 family.</text>
</comment>
<gene>
    <name evidence="11" type="ORF">CBOVIS_LOCUS6694</name>
</gene>
<dbReference type="InterPro" id="IPR007290">
    <property type="entry name" value="Arv1"/>
</dbReference>
<dbReference type="GO" id="GO:0006665">
    <property type="term" value="P:sphingolipid metabolic process"/>
    <property type="evidence" value="ECO:0007669"/>
    <property type="project" value="TreeGrafter"/>
</dbReference>
<dbReference type="GO" id="GO:0097036">
    <property type="term" value="P:regulation of plasma membrane sterol distribution"/>
    <property type="evidence" value="ECO:0007669"/>
    <property type="project" value="UniProtKB-UniRule"/>
</dbReference>
<dbReference type="GO" id="GO:0005794">
    <property type="term" value="C:Golgi apparatus"/>
    <property type="evidence" value="ECO:0007669"/>
    <property type="project" value="TreeGrafter"/>
</dbReference>
<organism evidence="11 12">
    <name type="scientific">Caenorhabditis bovis</name>
    <dbReference type="NCBI Taxonomy" id="2654633"/>
    <lineage>
        <taxon>Eukaryota</taxon>
        <taxon>Metazoa</taxon>
        <taxon>Ecdysozoa</taxon>
        <taxon>Nematoda</taxon>
        <taxon>Chromadorea</taxon>
        <taxon>Rhabditida</taxon>
        <taxon>Rhabditina</taxon>
        <taxon>Rhabditomorpha</taxon>
        <taxon>Rhabditoidea</taxon>
        <taxon>Rhabditidae</taxon>
        <taxon>Peloderinae</taxon>
        <taxon>Caenorhabditis</taxon>
    </lineage>
</organism>
<feature type="transmembrane region" description="Helical" evidence="10">
    <location>
        <begin position="116"/>
        <end position="138"/>
    </location>
</feature>
<comment type="subcellular location">
    <subcellularLocation>
        <location evidence="1 10">Endoplasmic reticulum membrane</location>
        <topology evidence="1 10">Multi-pass membrane protein</topology>
    </subcellularLocation>
</comment>
<dbReference type="Pfam" id="PF04161">
    <property type="entry name" value="Arv1"/>
    <property type="match status" value="1"/>
</dbReference>
<accession>A0A8S1ESH0</accession>
<evidence type="ECO:0000256" key="10">
    <source>
        <dbReference type="RuleBase" id="RU368065"/>
    </source>
</evidence>
<evidence type="ECO:0000256" key="1">
    <source>
        <dbReference type="ARBA" id="ARBA00004477"/>
    </source>
</evidence>
<keyword evidence="7 10" id="KW-0445">Lipid transport</keyword>
<dbReference type="AlphaFoldDB" id="A0A8S1ESH0"/>
<comment type="caution">
    <text evidence="11">The sequence shown here is derived from an EMBL/GenBank/DDBJ whole genome shotgun (WGS) entry which is preliminary data.</text>
</comment>
<evidence type="ECO:0000256" key="9">
    <source>
        <dbReference type="ARBA" id="ARBA00023136"/>
    </source>
</evidence>
<evidence type="ECO:0000313" key="11">
    <source>
        <dbReference type="EMBL" id="CAB3404342.1"/>
    </source>
</evidence>
<evidence type="ECO:0000256" key="7">
    <source>
        <dbReference type="ARBA" id="ARBA00023055"/>
    </source>
</evidence>
<evidence type="ECO:0000256" key="5">
    <source>
        <dbReference type="ARBA" id="ARBA00022824"/>
    </source>
</evidence>
<sequence length="226" mass="26121">MSIKKGESEYICINCQSPSESLFIEYSSEVIRLTECEKCGKVVDKYIECDMVLLSVDLILQYIEAYRHFLCNLQIQKSYRLFVIFLLSHAYETWVYERSKQNMEKIYDLELIFYKSVLSSVCELSVFVASIIAFDIVKRRGFPSTERIKSLGFATLFGFYGCVAVVLSIIFRLSDQPAYQIVVRLFILISHLQVQRVMFPNVSIVENTIVIIISKLFSVTAGYRVL</sequence>
<dbReference type="EMBL" id="CADEPM010000004">
    <property type="protein sequence ID" value="CAB3404342.1"/>
    <property type="molecule type" value="Genomic_DNA"/>
</dbReference>
<feature type="transmembrane region" description="Helical" evidence="10">
    <location>
        <begin position="150"/>
        <end position="171"/>
    </location>
</feature>
<protein>
    <recommendedName>
        <fullName evidence="10">Protein ARV</fullName>
    </recommendedName>
</protein>
<evidence type="ECO:0000256" key="3">
    <source>
        <dbReference type="ARBA" id="ARBA00022448"/>
    </source>
</evidence>
<name>A0A8S1ESH0_9PELO</name>
<evidence type="ECO:0000313" key="12">
    <source>
        <dbReference type="Proteomes" id="UP000494206"/>
    </source>
</evidence>
<dbReference type="Proteomes" id="UP000494206">
    <property type="component" value="Unassembled WGS sequence"/>
</dbReference>